<dbReference type="PANTHER" id="PTHR42913">
    <property type="entry name" value="APOPTOSIS-INDUCING FACTOR 1"/>
    <property type="match status" value="1"/>
</dbReference>
<evidence type="ECO:0000256" key="2">
    <source>
        <dbReference type="ARBA" id="ARBA00005272"/>
    </source>
</evidence>
<dbReference type="Proteomes" id="UP000297853">
    <property type="component" value="Unassembled WGS sequence"/>
</dbReference>
<evidence type="ECO:0000256" key="6">
    <source>
        <dbReference type="SAM" id="MobiDB-lite"/>
    </source>
</evidence>
<gene>
    <name evidence="8" type="ORF">E3T28_16115</name>
</gene>
<evidence type="ECO:0000313" key="9">
    <source>
        <dbReference type="Proteomes" id="UP000297853"/>
    </source>
</evidence>
<dbReference type="Gene3D" id="3.50.50.100">
    <property type="match status" value="1"/>
</dbReference>
<name>A0ABY2ISZ2_9MICO</name>
<evidence type="ECO:0000256" key="5">
    <source>
        <dbReference type="ARBA" id="ARBA00023002"/>
    </source>
</evidence>
<comment type="cofactor">
    <cofactor evidence="1">
        <name>FAD</name>
        <dbReference type="ChEBI" id="CHEBI:57692"/>
    </cofactor>
</comment>
<reference evidence="8 9" key="1">
    <citation type="submission" date="2019-03" db="EMBL/GenBank/DDBJ databases">
        <title>Genomics of glacier-inhabiting Cryobacterium strains.</title>
        <authorList>
            <person name="Liu Q."/>
            <person name="Xin Y.-H."/>
        </authorList>
    </citation>
    <scope>NUCLEOTIDE SEQUENCE [LARGE SCALE GENOMIC DNA]</scope>
    <source>
        <strain evidence="8 9">TMT1-23-1</strain>
    </source>
</reference>
<keyword evidence="9" id="KW-1185">Reference proteome</keyword>
<proteinExistence type="inferred from homology"/>
<accession>A0ABY2ISZ2</accession>
<evidence type="ECO:0000256" key="4">
    <source>
        <dbReference type="ARBA" id="ARBA00022827"/>
    </source>
</evidence>
<dbReference type="SUPFAM" id="SSF51905">
    <property type="entry name" value="FAD/NAD(P)-binding domain"/>
    <property type="match status" value="1"/>
</dbReference>
<evidence type="ECO:0000256" key="3">
    <source>
        <dbReference type="ARBA" id="ARBA00022630"/>
    </source>
</evidence>
<comment type="caution">
    <text evidence="8">The sequence shown here is derived from an EMBL/GenBank/DDBJ whole genome shotgun (WGS) entry which is preliminary data.</text>
</comment>
<dbReference type="InterPro" id="IPR023753">
    <property type="entry name" value="FAD/NAD-binding_dom"/>
</dbReference>
<dbReference type="InterPro" id="IPR051169">
    <property type="entry name" value="NADH-Q_oxidoreductase"/>
</dbReference>
<dbReference type="RefSeq" id="WP_134433202.1">
    <property type="nucleotide sequence ID" value="NZ_SOGQ01000091.1"/>
</dbReference>
<dbReference type="PRINTS" id="PR00368">
    <property type="entry name" value="FADPNR"/>
</dbReference>
<dbReference type="PRINTS" id="PR00469">
    <property type="entry name" value="PNDRDTASEII"/>
</dbReference>
<dbReference type="PANTHER" id="PTHR42913:SF3">
    <property type="entry name" value="64 KDA MITOCHONDRIAL NADH DEHYDROGENASE (EUROFUNG)"/>
    <property type="match status" value="1"/>
</dbReference>
<keyword evidence="3" id="KW-0285">Flavoprotein</keyword>
<keyword evidence="5" id="KW-0560">Oxidoreductase</keyword>
<evidence type="ECO:0000259" key="7">
    <source>
        <dbReference type="Pfam" id="PF07992"/>
    </source>
</evidence>
<evidence type="ECO:0000256" key="1">
    <source>
        <dbReference type="ARBA" id="ARBA00001974"/>
    </source>
</evidence>
<feature type="domain" description="FAD/NAD(P)-binding" evidence="7">
    <location>
        <begin position="7"/>
        <end position="288"/>
    </location>
</feature>
<keyword evidence="4" id="KW-0274">FAD</keyword>
<dbReference type="Pfam" id="PF07992">
    <property type="entry name" value="Pyr_redox_2"/>
    <property type="match status" value="1"/>
</dbReference>
<sequence length="400" mass="42187">MSSATTNLVVVGAGYAGVTAANRFCASLTAEEALGVEVLMINPLPKFVERIRLHELAAGTVSTVSRSLAEMLHPKVRVLVGTVAYIDPDQKAVDVVTPDGLVEISYSTLIYAVGSSTAQNIPGVLEHSYPLGDLEGALRARAAIASSQAGIRVVVVGGGATGVEVASEISEQRTDASVTLLSSGPVLQFMLPKARRDIEKTLRRLKIDVRDDARVEKVTAAGVELADGTTVPSDVTIWAASFRVPELAKVSGLAVDSAGRLRVDEHLQALDYPDIIGGGDAIKTPDTVGAHLRMSCAAAIPLGGQAADTALARLRGTRPTALSVGYLIQCFSLGRKAGYIQFVRADDTPRHMHIAGKLGATIKESICRMVVSGPQKEITKPNSYFTPKGPKRTKQTTVAR</sequence>
<protein>
    <recommendedName>
        <fullName evidence="7">FAD/NAD(P)-binding domain-containing protein</fullName>
    </recommendedName>
</protein>
<dbReference type="EMBL" id="SOGQ01000091">
    <property type="protein sequence ID" value="TFC93923.1"/>
    <property type="molecule type" value="Genomic_DNA"/>
</dbReference>
<dbReference type="InterPro" id="IPR036188">
    <property type="entry name" value="FAD/NAD-bd_sf"/>
</dbReference>
<organism evidence="8 9">
    <name type="scientific">Cryobacterium sinapicolor</name>
    <dbReference type="NCBI Taxonomy" id="1259236"/>
    <lineage>
        <taxon>Bacteria</taxon>
        <taxon>Bacillati</taxon>
        <taxon>Actinomycetota</taxon>
        <taxon>Actinomycetes</taxon>
        <taxon>Micrococcales</taxon>
        <taxon>Microbacteriaceae</taxon>
        <taxon>Cryobacterium</taxon>
    </lineage>
</organism>
<evidence type="ECO:0000313" key="8">
    <source>
        <dbReference type="EMBL" id="TFC93923.1"/>
    </source>
</evidence>
<feature type="region of interest" description="Disordered" evidence="6">
    <location>
        <begin position="378"/>
        <end position="400"/>
    </location>
</feature>
<comment type="similarity">
    <text evidence="2">Belongs to the NADH dehydrogenase family.</text>
</comment>